<dbReference type="GO" id="GO:0005737">
    <property type="term" value="C:cytoplasm"/>
    <property type="evidence" value="ECO:0007669"/>
    <property type="project" value="UniProtKB-SubCell"/>
</dbReference>
<feature type="compositionally biased region" description="Polar residues" evidence="3">
    <location>
        <begin position="225"/>
        <end position="246"/>
    </location>
</feature>
<keyword evidence="6" id="KW-1185">Reference proteome</keyword>
<evidence type="ECO:0000313" key="5">
    <source>
        <dbReference type="EMBL" id="KAJ3570266.1"/>
    </source>
</evidence>
<feature type="domain" description="MIF4G" evidence="4">
    <location>
        <begin position="659"/>
        <end position="867"/>
    </location>
</feature>
<keyword evidence="2" id="KW-0963">Cytoplasm</keyword>
<feature type="region of interest" description="Disordered" evidence="3">
    <location>
        <begin position="894"/>
        <end position="940"/>
    </location>
</feature>
<dbReference type="SUPFAM" id="SSF48371">
    <property type="entry name" value="ARM repeat"/>
    <property type="match status" value="2"/>
</dbReference>
<feature type="compositionally biased region" description="Acidic residues" evidence="3">
    <location>
        <begin position="897"/>
        <end position="908"/>
    </location>
</feature>
<dbReference type="InterPro" id="IPR007193">
    <property type="entry name" value="Upf2/Nmd2_C"/>
</dbReference>
<dbReference type="AlphaFoldDB" id="A0AAD5VV54"/>
<name>A0AAD5VV54_9AGAR</name>
<feature type="compositionally biased region" description="Basic and acidic residues" evidence="3">
    <location>
        <begin position="414"/>
        <end position="441"/>
    </location>
</feature>
<organism evidence="5 6">
    <name type="scientific">Leucocoprinus birnbaumii</name>
    <dbReference type="NCBI Taxonomy" id="56174"/>
    <lineage>
        <taxon>Eukaryota</taxon>
        <taxon>Fungi</taxon>
        <taxon>Dikarya</taxon>
        <taxon>Basidiomycota</taxon>
        <taxon>Agaricomycotina</taxon>
        <taxon>Agaricomycetes</taxon>
        <taxon>Agaricomycetidae</taxon>
        <taxon>Agaricales</taxon>
        <taxon>Agaricineae</taxon>
        <taxon>Agaricaceae</taxon>
        <taxon>Leucocoprinus</taxon>
    </lineage>
</organism>
<feature type="region of interest" description="Disordered" evidence="3">
    <location>
        <begin position="1"/>
        <end position="23"/>
    </location>
</feature>
<comment type="caution">
    <text evidence="5">The sequence shown here is derived from an EMBL/GenBank/DDBJ whole genome shotgun (WGS) entry which is preliminary data.</text>
</comment>
<evidence type="ECO:0000256" key="1">
    <source>
        <dbReference type="ARBA" id="ARBA00004496"/>
    </source>
</evidence>
<gene>
    <name evidence="5" type="ORF">NP233_g4515</name>
</gene>
<feature type="domain" description="MIF4G" evidence="4">
    <location>
        <begin position="413"/>
        <end position="644"/>
    </location>
</feature>
<dbReference type="InterPro" id="IPR003890">
    <property type="entry name" value="MIF4G-like_typ-3"/>
</dbReference>
<feature type="region of interest" description="Disordered" evidence="3">
    <location>
        <begin position="414"/>
        <end position="471"/>
    </location>
</feature>
<dbReference type="InterPro" id="IPR016024">
    <property type="entry name" value="ARM-type_fold"/>
</dbReference>
<comment type="subcellular location">
    <subcellularLocation>
        <location evidence="1">Cytoplasm</location>
    </subcellularLocation>
</comment>
<proteinExistence type="predicted"/>
<reference evidence="5" key="1">
    <citation type="submission" date="2022-07" db="EMBL/GenBank/DDBJ databases">
        <title>Genome Sequence of Leucocoprinus birnbaumii.</title>
        <authorList>
            <person name="Buettner E."/>
        </authorList>
    </citation>
    <scope>NUCLEOTIDE SEQUENCE</scope>
    <source>
        <strain evidence="5">VT141</strain>
    </source>
</reference>
<dbReference type="GO" id="GO:0003723">
    <property type="term" value="F:RNA binding"/>
    <property type="evidence" value="ECO:0007669"/>
    <property type="project" value="InterPro"/>
</dbReference>
<sequence>MEPSQNGAHASSKADDERARHEKRVKLKELNLNTGQQEFSRLDSSLKRHTTLIKRIRQSMAADNRDQIMRDLESLSLEKYIDEIAGAVVEGIARCKTEKDVWGAVEIISHLHRRFPKAFTPALVASLSSAIAAPSKASLSTLTPEQREREDSARILRQRPVLRICSELALVGVIRDSPERSGGEWVMRAVKELLSNDPSLSSLPLLITFLKSYSRPFLGIVPPSAQKQIPESSEPGTLSNAQSQDGDTGPHFPPILKEDEELVEQDIRDRFKRMCEGYFDNVCKKLVIEHKRLQEQDKRNHEAYIRSGEIFEDRQQAYEKMTKGYEKLLASCQSITQVESIQIGSSHGSLYTDSEEMVIVGGKWEDEEERRYYEDVQDLKDYVPSSVLGIDSSSETADDNAKDVDQERIQQEKEEVRQLEEELQKLQKDHSELNGTDHDMPFDYDDETRTPVPGSPKASSTPSSPHIAPQGPSQLLTALLVRLQDATNRALIDQAAIDFAFLNSKAARIESGSEESDGFAATLLSLEDEFRYLQRKKNVVKELADMRMRNIMFFSHLTKFKVVPSHVILHIFKVCLDDFIGTNVDNIAMLLECCGRFLLRSEETAERFGTMVRLELMRRKQSMQHFDQRQILMLENAYYQCNPPERAPKQEKQRSPMEMFIRHLIYDVLAKKTIDKVLKLIRKLDWDNEEVKLVLHKVFTKPWKIKYSNISLLAMLTYDLQRYRPAFSISVVDQILEDIRRGLEQNVYSANQRRLATIKFLGELYIYRMFSSSIIFDTLWSIVTFGHPDGRPLPNAVVPLDMPDDFFRVRLVCALLDTCGMCFDRGTQKKKLDNFLIFFQYYVHCKQPLSMDVDFMYSDSMEAVRPKMQIPKSLEEAALAVDEMYNSAYQAAGLTDESGEESGGEDDDDKRSNVEDGEEEAIDEEEDLQESSVGDRAPSPDEEIILSASNSKQENLGPSEEADSEFAKELAKLVTDTSAESRKVDKKTALALWDSAVLPPSARKKKAAEDEDEDENVKENETQGVMNFTVITKRGNKQLTRQLAIPSASALAVHTRSAQLQDKVEQQHLKRLVLNYEQREEAEELKALEARNKAGAIKIRYNG</sequence>
<dbReference type="PANTHER" id="PTHR12839:SF7">
    <property type="entry name" value="REGULATOR OF NONSENSE TRANSCRIPTS 2"/>
    <property type="match status" value="1"/>
</dbReference>
<dbReference type="Pfam" id="PF04050">
    <property type="entry name" value="Upf2"/>
    <property type="match status" value="1"/>
</dbReference>
<dbReference type="SMART" id="SM00543">
    <property type="entry name" value="MIF4G"/>
    <property type="match status" value="2"/>
</dbReference>
<feature type="region of interest" description="Disordered" evidence="3">
    <location>
        <begin position="995"/>
        <end position="1021"/>
    </location>
</feature>
<dbReference type="Pfam" id="PF02854">
    <property type="entry name" value="MIF4G"/>
    <property type="match status" value="1"/>
</dbReference>
<dbReference type="Gene3D" id="4.10.80.160">
    <property type="match status" value="1"/>
</dbReference>
<dbReference type="Proteomes" id="UP001213000">
    <property type="component" value="Unassembled WGS sequence"/>
</dbReference>
<feature type="compositionally biased region" description="Acidic residues" evidence="3">
    <location>
        <begin position="915"/>
        <end position="929"/>
    </location>
</feature>
<dbReference type="FunFam" id="1.25.40.180:FF:000037">
    <property type="entry name" value="Nonsense-mediated mRNA decay factor (Upf2)"/>
    <property type="match status" value="1"/>
</dbReference>
<accession>A0AAD5VV54</accession>
<dbReference type="GO" id="GO:0000184">
    <property type="term" value="P:nuclear-transcribed mRNA catabolic process, nonsense-mediated decay"/>
    <property type="evidence" value="ECO:0007669"/>
    <property type="project" value="InterPro"/>
</dbReference>
<evidence type="ECO:0000256" key="2">
    <source>
        <dbReference type="ARBA" id="ARBA00022490"/>
    </source>
</evidence>
<dbReference type="EMBL" id="JANIEX010000246">
    <property type="protein sequence ID" value="KAJ3570266.1"/>
    <property type="molecule type" value="Genomic_DNA"/>
</dbReference>
<feature type="region of interest" description="Disordered" evidence="3">
    <location>
        <begin position="225"/>
        <end position="255"/>
    </location>
</feature>
<evidence type="ECO:0000259" key="4">
    <source>
        <dbReference type="SMART" id="SM00543"/>
    </source>
</evidence>
<dbReference type="Gene3D" id="1.25.40.180">
    <property type="match status" value="3"/>
</dbReference>
<evidence type="ECO:0000313" key="6">
    <source>
        <dbReference type="Proteomes" id="UP001213000"/>
    </source>
</evidence>
<dbReference type="PANTHER" id="PTHR12839">
    <property type="entry name" value="NONSENSE-MEDIATED MRNA DECAY PROTEIN 2 UP-FRAMESHIFT SUPPRESSOR 2"/>
    <property type="match status" value="1"/>
</dbReference>
<dbReference type="InterPro" id="IPR039762">
    <property type="entry name" value="Nmd2/UPF2"/>
</dbReference>
<evidence type="ECO:0000256" key="3">
    <source>
        <dbReference type="SAM" id="MobiDB-lite"/>
    </source>
</evidence>
<dbReference type="GO" id="GO:0035145">
    <property type="term" value="C:exon-exon junction complex"/>
    <property type="evidence" value="ECO:0007669"/>
    <property type="project" value="TreeGrafter"/>
</dbReference>
<protein>
    <recommendedName>
        <fullName evidence="4">MIF4G domain-containing protein</fullName>
    </recommendedName>
</protein>